<evidence type="ECO:0000256" key="7">
    <source>
        <dbReference type="PIRSR" id="PIRSR000290-1"/>
    </source>
</evidence>
<feature type="non-terminal residue" evidence="13">
    <location>
        <position position="1"/>
    </location>
</feature>
<feature type="disulfide bond" evidence="8">
    <location>
        <begin position="90"/>
        <end position="106"/>
    </location>
</feature>
<evidence type="ECO:0000256" key="10">
    <source>
        <dbReference type="SAM" id="MobiDB-lite"/>
    </source>
</evidence>
<feature type="binding site" evidence="7">
    <location>
        <position position="324"/>
    </location>
    <ligand>
        <name>Cu cation</name>
        <dbReference type="ChEBI" id="CHEBI:23378"/>
        <label>B</label>
    </ligand>
</feature>
<feature type="binding site" evidence="7">
    <location>
        <position position="168"/>
    </location>
    <ligand>
        <name>Cu cation</name>
        <dbReference type="ChEBI" id="CHEBI:23378"/>
        <label>A</label>
    </ligand>
</feature>
<evidence type="ECO:0000256" key="11">
    <source>
        <dbReference type="SAM" id="SignalP"/>
    </source>
</evidence>
<dbReference type="GO" id="GO:0046148">
    <property type="term" value="P:pigment biosynthetic process"/>
    <property type="evidence" value="ECO:0007669"/>
    <property type="project" value="InterPro"/>
</dbReference>
<name>A0A5J9UPM8_9POAL</name>
<feature type="signal peptide" evidence="11">
    <location>
        <begin position="1"/>
        <end position="23"/>
    </location>
</feature>
<accession>A0A5J9UPM8</accession>
<dbReference type="PIRSF" id="PIRSF000290">
    <property type="entry name" value="PPO_plant"/>
    <property type="match status" value="1"/>
</dbReference>
<dbReference type="Gene3D" id="1.10.1280.10">
    <property type="entry name" value="Di-copper center containing domain from catechol oxidase"/>
    <property type="match status" value="1"/>
</dbReference>
<evidence type="ECO:0000259" key="12">
    <source>
        <dbReference type="PROSITE" id="PS00498"/>
    </source>
</evidence>
<keyword evidence="3" id="KW-0883">Thioether bond</keyword>
<keyword evidence="4" id="KW-0560">Oxidoreductase</keyword>
<dbReference type="Pfam" id="PF00264">
    <property type="entry name" value="Tyrosinase"/>
    <property type="match status" value="1"/>
</dbReference>
<comment type="caution">
    <text evidence="13">The sequence shown here is derived from an EMBL/GenBank/DDBJ whole genome shotgun (WGS) entry which is preliminary data.</text>
</comment>
<dbReference type="InterPro" id="IPR016213">
    <property type="entry name" value="Polyphenol_oxidase"/>
</dbReference>
<organism evidence="13 14">
    <name type="scientific">Eragrostis curvula</name>
    <name type="common">weeping love grass</name>
    <dbReference type="NCBI Taxonomy" id="38414"/>
    <lineage>
        <taxon>Eukaryota</taxon>
        <taxon>Viridiplantae</taxon>
        <taxon>Streptophyta</taxon>
        <taxon>Embryophyta</taxon>
        <taxon>Tracheophyta</taxon>
        <taxon>Spermatophyta</taxon>
        <taxon>Magnoliopsida</taxon>
        <taxon>Liliopsida</taxon>
        <taxon>Poales</taxon>
        <taxon>Poaceae</taxon>
        <taxon>PACMAD clade</taxon>
        <taxon>Chloridoideae</taxon>
        <taxon>Eragrostideae</taxon>
        <taxon>Eragrostidinae</taxon>
        <taxon>Eragrostis</taxon>
    </lineage>
</organism>
<gene>
    <name evidence="13" type="ORF">EJB05_28309</name>
</gene>
<dbReference type="Pfam" id="PF12142">
    <property type="entry name" value="PPO1_DWL"/>
    <property type="match status" value="1"/>
</dbReference>
<feature type="binding site" evidence="7">
    <location>
        <position position="354"/>
    </location>
    <ligand>
        <name>Cu cation</name>
        <dbReference type="ChEBI" id="CHEBI:23378"/>
        <label>B</label>
    </ligand>
</feature>
<keyword evidence="11" id="KW-0732">Signal</keyword>
<dbReference type="AlphaFoldDB" id="A0A5J9UPM8"/>
<evidence type="ECO:0000256" key="5">
    <source>
        <dbReference type="ARBA" id="ARBA00023008"/>
    </source>
</evidence>
<dbReference type="Proteomes" id="UP000324897">
    <property type="component" value="Chromosome 2"/>
</dbReference>
<feature type="binding site" evidence="7">
    <location>
        <position position="189"/>
    </location>
    <ligand>
        <name>Cu cation</name>
        <dbReference type="ChEBI" id="CHEBI:23378"/>
        <label>A</label>
    </ligand>
</feature>
<feature type="binding site" evidence="7">
    <location>
        <position position="320"/>
    </location>
    <ligand>
        <name>Cu cation</name>
        <dbReference type="ChEBI" id="CHEBI:23378"/>
        <label>B</label>
    </ligand>
</feature>
<reference evidence="13 14" key="1">
    <citation type="journal article" date="2019" name="Sci. Rep.">
        <title>A high-quality genome of Eragrostis curvula grass provides insights into Poaceae evolution and supports new strategies to enhance forage quality.</title>
        <authorList>
            <person name="Carballo J."/>
            <person name="Santos B.A.C.M."/>
            <person name="Zappacosta D."/>
            <person name="Garbus I."/>
            <person name="Selva J.P."/>
            <person name="Gallo C.A."/>
            <person name="Diaz A."/>
            <person name="Albertini E."/>
            <person name="Caccamo M."/>
            <person name="Echenique V."/>
        </authorList>
    </citation>
    <scope>NUCLEOTIDE SEQUENCE [LARGE SCALE GENOMIC DNA]</scope>
    <source>
        <strain evidence="14">cv. Victoria</strain>
        <tissue evidence="13">Leaf</tissue>
    </source>
</reference>
<proteinExistence type="inferred from homology"/>
<dbReference type="PRINTS" id="PR00092">
    <property type="entry name" value="TYROSINASE"/>
</dbReference>
<comment type="similarity">
    <text evidence="1">Belongs to the tyrosinase family.</text>
</comment>
<feature type="disulfide bond" evidence="8">
    <location>
        <begin position="105"/>
        <end position="169"/>
    </location>
</feature>
<keyword evidence="14" id="KW-1185">Reference proteome</keyword>
<dbReference type="Pfam" id="PF12143">
    <property type="entry name" value="PPO1_KFDV"/>
    <property type="match status" value="1"/>
</dbReference>
<dbReference type="SUPFAM" id="SSF48056">
    <property type="entry name" value="Di-copper centre-containing domain"/>
    <property type="match status" value="1"/>
</dbReference>
<protein>
    <recommendedName>
        <fullName evidence="12">Tyrosinase copper-binding domain-containing protein</fullName>
    </recommendedName>
</protein>
<dbReference type="GO" id="GO:0004097">
    <property type="term" value="F:catechol oxidase activity"/>
    <property type="evidence" value="ECO:0007669"/>
    <property type="project" value="InterPro"/>
</dbReference>
<feature type="region of interest" description="Disordered" evidence="10">
    <location>
        <begin position="58"/>
        <end position="78"/>
    </location>
</feature>
<keyword evidence="2 7" id="KW-0479">Metal-binding</keyword>
<evidence type="ECO:0000256" key="1">
    <source>
        <dbReference type="ARBA" id="ARBA00009928"/>
    </source>
</evidence>
<evidence type="ECO:0000256" key="8">
    <source>
        <dbReference type="PIRSR" id="PIRSR000290-2"/>
    </source>
</evidence>
<dbReference type="InterPro" id="IPR022739">
    <property type="entry name" value="Polyphenol_oxidase_cen"/>
</dbReference>
<dbReference type="Gramene" id="TVU25799">
    <property type="protein sequence ID" value="TVU25799"/>
    <property type="gene ID" value="EJB05_28309"/>
</dbReference>
<dbReference type="InterPro" id="IPR002227">
    <property type="entry name" value="Tyrosinase_Cu-bd"/>
</dbReference>
<comment type="cofactor">
    <cofactor evidence="7">
        <name>Cu(2+)</name>
        <dbReference type="ChEBI" id="CHEBI:29036"/>
    </cofactor>
    <text evidence="7">Binds 2 copper ions per subunit.</text>
</comment>
<feature type="domain" description="Tyrosinase copper-binding" evidence="12">
    <location>
        <begin position="347"/>
        <end position="358"/>
    </location>
</feature>
<evidence type="ECO:0000256" key="2">
    <source>
        <dbReference type="ARBA" id="ARBA00022723"/>
    </source>
</evidence>
<feature type="cross-link" description="2'-(S-cysteinyl)-histidine (Cys-His)" evidence="9">
    <location>
        <begin position="172"/>
        <end position="189"/>
    </location>
</feature>
<evidence type="ECO:0000256" key="9">
    <source>
        <dbReference type="PIRSR" id="PIRSR000290-3"/>
    </source>
</evidence>
<dbReference type="InterPro" id="IPR008922">
    <property type="entry name" value="Di-copper_centre_dom_sf"/>
</dbReference>
<evidence type="ECO:0000256" key="6">
    <source>
        <dbReference type="ARBA" id="ARBA00023157"/>
    </source>
</evidence>
<dbReference type="GO" id="GO:0046872">
    <property type="term" value="F:metal ion binding"/>
    <property type="evidence" value="ECO:0007669"/>
    <property type="project" value="UniProtKB-KW"/>
</dbReference>
<dbReference type="PANTHER" id="PTHR11474:SF100">
    <property type="entry name" value="POLYPHENOL OXIDASE FAMILY PROTEIN-RELATED"/>
    <property type="match status" value="1"/>
</dbReference>
<evidence type="ECO:0000256" key="3">
    <source>
        <dbReference type="ARBA" id="ARBA00022784"/>
    </source>
</evidence>
<feature type="chain" id="PRO_5023887299" description="Tyrosinase copper-binding domain-containing protein" evidence="11">
    <location>
        <begin position="24"/>
        <end position="581"/>
    </location>
</feature>
<keyword evidence="6 8" id="KW-1015">Disulfide bond</keyword>
<evidence type="ECO:0000313" key="14">
    <source>
        <dbReference type="Proteomes" id="UP000324897"/>
    </source>
</evidence>
<dbReference type="InterPro" id="IPR022740">
    <property type="entry name" value="Polyphenol_oxidase_C"/>
</dbReference>
<dbReference type="PANTHER" id="PTHR11474">
    <property type="entry name" value="TYROSINASE FAMILY MEMBER"/>
    <property type="match status" value="1"/>
</dbReference>
<dbReference type="PROSITE" id="PS00498">
    <property type="entry name" value="TYROSINASE_2"/>
    <property type="match status" value="1"/>
</dbReference>
<dbReference type="EMBL" id="RWGY01000013">
    <property type="protein sequence ID" value="TVU25799.1"/>
    <property type="molecule type" value="Genomic_DNA"/>
</dbReference>
<dbReference type="InterPro" id="IPR050316">
    <property type="entry name" value="Tyrosinase/Hemocyanin"/>
</dbReference>
<dbReference type="OrthoDB" id="6132182at2759"/>
<keyword evidence="5 7" id="KW-0186">Copper</keyword>
<sequence>MEASSRVLLLFMLTLAATTTLLSLSTTPCSYSTARAILAATGLDPYLISCNTTTTGAATEEEEAPLSNADHGNNRTAKRGGPIVTDLLLCGKPEIPEVAFPPFQCCPPMSSSEPITFKLPDPAEPLRTRRPVHEVGPEHMAKYERAVALMKALPKSDPRSFYQQANIHCAYCTGAYRQVGRPELRVQVHYSWLFFPFHRAYIYFFERIAAKLLGDPGFTVPVWTWDVPEGMRMPAEFVNESSPLYDPVRDPGHLPPKLVDLDFWEVEKNLTDEQQLKHNMWVMYKQMISGAPLPSLFHGQPYRAGDTQKPGAGTAELAPHNTMHAWIGNWWYPNGEDMGAYYAAGRDPIFYAFHANVDRLWEAWRRVGVRNGGDKRRRAVEFNDLDWLDSSFLFYDEEARLVRVKVRDMLDTEKLRYRFSKVAMPWAKARPPTTPGVNNGKRGALKSVTFPVSLDAAISVEVMRPPVATRSRLGKVDDAQEEVLVIEGIEVQDAKFVKFDVYVNAVEYQKVQPGGREMAGSFVSLRHPGKVGDGVKTSMRVALNELLEDLGVKEDKSVTVTLVPVKGKVRIGGIKIVYMSE</sequence>
<evidence type="ECO:0000256" key="4">
    <source>
        <dbReference type="ARBA" id="ARBA00023002"/>
    </source>
</evidence>
<evidence type="ECO:0000313" key="13">
    <source>
        <dbReference type="EMBL" id="TVU25799.1"/>
    </source>
</evidence>
<feature type="binding site" evidence="7">
    <location>
        <position position="198"/>
    </location>
    <ligand>
        <name>Cu cation</name>
        <dbReference type="ChEBI" id="CHEBI:23378"/>
        <label>A</label>
    </ligand>
</feature>